<dbReference type="AlphaFoldDB" id="A0A9D3AZ96"/>
<comment type="caution">
    <text evidence="1">The sequence shown here is derived from an EMBL/GenBank/DDBJ whole genome shotgun (WGS) entry which is preliminary data.</text>
</comment>
<reference evidence="1" key="1">
    <citation type="submission" date="2016-02" db="EMBL/GenBank/DDBJ databases">
        <title>Draft Genome Sequence of Sporotomaculum syntrophicum Strain FB, a Syntrophic Benzoate Degrader.</title>
        <authorList>
            <person name="Nobu M.K."/>
            <person name="Narihiro T."/>
            <person name="Qiu Y.-L."/>
            <person name="Ohashi A."/>
            <person name="Liu W.-T."/>
            <person name="Yuji S."/>
        </authorList>
    </citation>
    <scope>NUCLEOTIDE SEQUENCE</scope>
    <source>
        <strain evidence="1">FB</strain>
    </source>
</reference>
<sequence length="110" mass="12480">MVEEKNQDARYLLAALIEIYRGNSVFLPDFDPQMENILLRDVFSSAISFAQFDESRFTLSDEINKSANEGVTVKEQVELARIQTPDVLNAKMIAAAHVLKLLDNQQFMLS</sequence>
<organism evidence="1 2">
    <name type="scientific">Sporotomaculum syntrophicum</name>
    <dbReference type="NCBI Taxonomy" id="182264"/>
    <lineage>
        <taxon>Bacteria</taxon>
        <taxon>Bacillati</taxon>
        <taxon>Bacillota</taxon>
        <taxon>Clostridia</taxon>
        <taxon>Eubacteriales</taxon>
        <taxon>Desulfallaceae</taxon>
        <taxon>Sporotomaculum</taxon>
    </lineage>
</organism>
<proteinExistence type="predicted"/>
<accession>A0A9D3AZ96</accession>
<name>A0A9D3AZ96_9FIRM</name>
<evidence type="ECO:0000313" key="2">
    <source>
        <dbReference type="Proteomes" id="UP000798488"/>
    </source>
</evidence>
<gene>
    <name evidence="1" type="ORF">SPSYN_01746</name>
</gene>
<dbReference type="Proteomes" id="UP000798488">
    <property type="component" value="Unassembled WGS sequence"/>
</dbReference>
<dbReference type="RefSeq" id="WP_243152972.1">
    <property type="nucleotide sequence ID" value="NZ_LSRS01000003.1"/>
</dbReference>
<evidence type="ECO:0000313" key="1">
    <source>
        <dbReference type="EMBL" id="KAF1085603.1"/>
    </source>
</evidence>
<keyword evidence="2" id="KW-1185">Reference proteome</keyword>
<protein>
    <submittedName>
        <fullName evidence="1">Uncharacterized protein</fullName>
    </submittedName>
</protein>
<dbReference type="EMBL" id="LSRS01000003">
    <property type="protein sequence ID" value="KAF1085603.1"/>
    <property type="molecule type" value="Genomic_DNA"/>
</dbReference>